<dbReference type="Pfam" id="PF21948">
    <property type="entry name" value="LplA-B_cat"/>
    <property type="match status" value="1"/>
</dbReference>
<comment type="function">
    <text evidence="4 5 6">Catalyzes the transfer of endogenously produced octanoic acid from octanoyl-acyl-carrier-protein onto the lipoyl domains of lipoate-dependent enzymes. Lipoyl-ACP can also act as a substrate although octanoyl-ACP is likely to be the physiological substrate.</text>
</comment>
<dbReference type="InterPro" id="IPR000544">
    <property type="entry name" value="Octanoyltransferase"/>
</dbReference>
<evidence type="ECO:0000313" key="9">
    <source>
        <dbReference type="Proteomes" id="UP001500236"/>
    </source>
</evidence>
<dbReference type="GO" id="GO:0016740">
    <property type="term" value="F:transferase activity"/>
    <property type="evidence" value="ECO:0007669"/>
    <property type="project" value="UniProtKB-KW"/>
</dbReference>
<dbReference type="NCBIfam" id="NF010925">
    <property type="entry name" value="PRK14345.1"/>
    <property type="match status" value="1"/>
</dbReference>
<dbReference type="Proteomes" id="UP001500236">
    <property type="component" value="Unassembled WGS sequence"/>
</dbReference>
<dbReference type="EMBL" id="BAAAVT010000002">
    <property type="protein sequence ID" value="GAA3052855.1"/>
    <property type="molecule type" value="Genomic_DNA"/>
</dbReference>
<evidence type="ECO:0000259" key="7">
    <source>
        <dbReference type="PROSITE" id="PS51733"/>
    </source>
</evidence>
<comment type="caution">
    <text evidence="8">The sequence shown here is derived from an EMBL/GenBank/DDBJ whole genome shotgun (WGS) entry which is preliminary data.</text>
</comment>
<feature type="binding site" evidence="5">
    <location>
        <begin position="72"/>
        <end position="79"/>
    </location>
    <ligand>
        <name>substrate</name>
    </ligand>
</feature>
<dbReference type="EC" id="2.3.1.181" evidence="5 6"/>
<comment type="similarity">
    <text evidence="5 6">Belongs to the LipB family.</text>
</comment>
<dbReference type="NCBIfam" id="TIGR00214">
    <property type="entry name" value="lipB"/>
    <property type="match status" value="1"/>
</dbReference>
<evidence type="ECO:0000256" key="6">
    <source>
        <dbReference type="PIRNR" id="PIRNR016262"/>
    </source>
</evidence>
<feature type="binding site" evidence="5">
    <location>
        <begin position="156"/>
        <end position="158"/>
    </location>
    <ligand>
        <name>substrate</name>
    </ligand>
</feature>
<keyword evidence="3 5" id="KW-0012">Acyltransferase</keyword>
<evidence type="ECO:0000256" key="4">
    <source>
        <dbReference type="ARBA" id="ARBA00024732"/>
    </source>
</evidence>
<sequence>MDLAFRRLGFHPDVVDYAEALDIQRRLHAEVLADESPSTVLLLEHEDVYTAGRRTEPEDRPRDGTPVVDVDRGGKITWHGRGQLVGYPILKLAERAMVKGYVAALEEIIIRVLDQEFGLRSTTVEGRSGVWMTDGPRDRKIAAIGLRVHRSVTMHGFALNCSNSLAPFENIIPCGIADADTTTISAEVGTEVTPADIVDPIAAQLAAELPRFLSVTENIAAAEGVLS</sequence>
<feature type="site" description="Lowers pKa of active site Cys" evidence="5">
    <location>
        <position position="140"/>
    </location>
</feature>
<protein>
    <recommendedName>
        <fullName evidence="5 6">Octanoyltransferase</fullName>
        <ecNumber evidence="5 6">2.3.1.181</ecNumber>
    </recommendedName>
    <alternativeName>
        <fullName evidence="5">Lipoate-protein ligase B</fullName>
    </alternativeName>
    <alternativeName>
        <fullName evidence="5">Lipoyl/octanoyl transferase</fullName>
    </alternativeName>
    <alternativeName>
        <fullName evidence="5">Octanoyl-[acyl-carrier-protein]-protein N-octanoyltransferase</fullName>
    </alternativeName>
</protein>
<accession>A0ABP6LT47</accession>
<dbReference type="PANTHER" id="PTHR10993">
    <property type="entry name" value="OCTANOYLTRANSFERASE"/>
    <property type="match status" value="1"/>
</dbReference>
<evidence type="ECO:0000313" key="8">
    <source>
        <dbReference type="EMBL" id="GAA3052855.1"/>
    </source>
</evidence>
<feature type="binding site" evidence="5">
    <location>
        <begin position="143"/>
        <end position="145"/>
    </location>
    <ligand>
        <name>substrate</name>
    </ligand>
</feature>
<comment type="pathway">
    <text evidence="1 5 6">Protein modification; protein lipoylation via endogenous pathway; protein N(6)-(lipoyl)lysine from octanoyl-[acyl-carrier-protein]: step 1/2.</text>
</comment>
<evidence type="ECO:0000256" key="2">
    <source>
        <dbReference type="ARBA" id="ARBA00022679"/>
    </source>
</evidence>
<keyword evidence="9" id="KW-1185">Reference proteome</keyword>
<gene>
    <name evidence="5 8" type="primary">lipB</name>
    <name evidence="8" type="ORF">GCM10010529_03620</name>
</gene>
<organism evidence="8 9">
    <name type="scientific">Nesterenkonia aethiopica</name>
    <dbReference type="NCBI Taxonomy" id="269144"/>
    <lineage>
        <taxon>Bacteria</taxon>
        <taxon>Bacillati</taxon>
        <taxon>Actinomycetota</taxon>
        <taxon>Actinomycetes</taxon>
        <taxon>Micrococcales</taxon>
        <taxon>Micrococcaceae</taxon>
        <taxon>Nesterenkonia</taxon>
    </lineage>
</organism>
<dbReference type="PROSITE" id="PS01313">
    <property type="entry name" value="LIPB"/>
    <property type="match status" value="1"/>
</dbReference>
<dbReference type="RefSeq" id="WP_344682916.1">
    <property type="nucleotide sequence ID" value="NZ_BAAAVT010000002.1"/>
</dbReference>
<feature type="active site" description="Acyl-thioester intermediate" evidence="5">
    <location>
        <position position="174"/>
    </location>
</feature>
<dbReference type="SUPFAM" id="SSF55681">
    <property type="entry name" value="Class II aaRS and biotin synthetases"/>
    <property type="match status" value="1"/>
</dbReference>
<keyword evidence="2 5" id="KW-0808">Transferase</keyword>
<dbReference type="InterPro" id="IPR020605">
    <property type="entry name" value="Octanoyltransferase_CS"/>
</dbReference>
<dbReference type="HAMAP" id="MF_00013">
    <property type="entry name" value="LipB"/>
    <property type="match status" value="1"/>
</dbReference>
<proteinExistence type="inferred from homology"/>
<keyword evidence="5" id="KW-0963">Cytoplasm</keyword>
<dbReference type="InterPro" id="IPR004143">
    <property type="entry name" value="BPL_LPL_catalytic"/>
</dbReference>
<comment type="miscellaneous">
    <text evidence="5">In the reaction, the free carboxyl group of octanoic acid is attached via an amide linkage to the epsilon-amino group of a specific lysine residue of lipoyl domains of lipoate-dependent enzymes.</text>
</comment>
<dbReference type="PIRSF" id="PIRSF016262">
    <property type="entry name" value="LPLase"/>
    <property type="match status" value="1"/>
</dbReference>
<comment type="catalytic activity">
    <reaction evidence="5 6">
        <text>octanoyl-[ACP] + L-lysyl-[protein] = N(6)-octanoyl-L-lysyl-[protein] + holo-[ACP] + H(+)</text>
        <dbReference type="Rhea" id="RHEA:17665"/>
        <dbReference type="Rhea" id="RHEA-COMP:9636"/>
        <dbReference type="Rhea" id="RHEA-COMP:9685"/>
        <dbReference type="Rhea" id="RHEA-COMP:9752"/>
        <dbReference type="Rhea" id="RHEA-COMP:9928"/>
        <dbReference type="ChEBI" id="CHEBI:15378"/>
        <dbReference type="ChEBI" id="CHEBI:29969"/>
        <dbReference type="ChEBI" id="CHEBI:64479"/>
        <dbReference type="ChEBI" id="CHEBI:78463"/>
        <dbReference type="ChEBI" id="CHEBI:78809"/>
        <dbReference type="EC" id="2.3.1.181"/>
    </reaction>
</comment>
<dbReference type="Gene3D" id="3.30.930.10">
    <property type="entry name" value="Bira Bifunctional Protein, Domain 2"/>
    <property type="match status" value="1"/>
</dbReference>
<comment type="subcellular location">
    <subcellularLocation>
        <location evidence="5">Cytoplasm</location>
    </subcellularLocation>
</comment>
<name>A0ABP6LT47_9MICC</name>
<dbReference type="PROSITE" id="PS51733">
    <property type="entry name" value="BPL_LPL_CATALYTIC"/>
    <property type="match status" value="1"/>
</dbReference>
<evidence type="ECO:0000256" key="5">
    <source>
        <dbReference type="HAMAP-Rule" id="MF_00013"/>
    </source>
</evidence>
<dbReference type="PANTHER" id="PTHR10993:SF7">
    <property type="entry name" value="LIPOYLTRANSFERASE 2, MITOCHONDRIAL-RELATED"/>
    <property type="match status" value="1"/>
</dbReference>
<feature type="domain" description="BPL/LPL catalytic" evidence="7">
    <location>
        <begin position="34"/>
        <end position="213"/>
    </location>
</feature>
<evidence type="ECO:0000256" key="3">
    <source>
        <dbReference type="ARBA" id="ARBA00023315"/>
    </source>
</evidence>
<evidence type="ECO:0000256" key="1">
    <source>
        <dbReference type="ARBA" id="ARBA00004821"/>
    </source>
</evidence>
<reference evidence="9" key="1">
    <citation type="journal article" date="2019" name="Int. J. Syst. Evol. Microbiol.">
        <title>The Global Catalogue of Microorganisms (GCM) 10K type strain sequencing project: providing services to taxonomists for standard genome sequencing and annotation.</title>
        <authorList>
            <consortium name="The Broad Institute Genomics Platform"/>
            <consortium name="The Broad Institute Genome Sequencing Center for Infectious Disease"/>
            <person name="Wu L."/>
            <person name="Ma J."/>
        </authorList>
    </citation>
    <scope>NUCLEOTIDE SEQUENCE [LARGE SCALE GENOMIC DNA]</scope>
    <source>
        <strain evidence="9">JCM 14309</strain>
    </source>
</reference>
<dbReference type="CDD" id="cd16444">
    <property type="entry name" value="LipB"/>
    <property type="match status" value="1"/>
</dbReference>
<dbReference type="InterPro" id="IPR045864">
    <property type="entry name" value="aa-tRNA-synth_II/BPL/LPL"/>
</dbReference>